<evidence type="ECO:0000256" key="4">
    <source>
        <dbReference type="ARBA" id="ARBA00022759"/>
    </source>
</evidence>
<accession>A0A6S7JWT4</accession>
<evidence type="ECO:0000313" key="8">
    <source>
        <dbReference type="EMBL" id="CAB4035558.1"/>
    </source>
</evidence>
<dbReference type="AlphaFoldDB" id="A0A6S7JWT4"/>
<sequence length="1043" mass="117982">KPPPRPTQPPFPANNANRAHLQQWLLDYYAASTFNTCEHQPLPLMHGPPMRLMVNPDATPVAHHTPIPVPLHWQEDVKAGLDRDVALGVLEPVPIGEPVTWCHRMVVCAKKNGQPRRTVDLQALNLHATRETHHTQSPFHQARSVPTNKKKTIFDCWNGYHSVAIHPDDRHLTTFITPWGRFRYKTAPQGYIASGDGFSRRFDEIVSDIPDKTKYIDDALLWADNIEGSFFQAVDWLDTCGHNGIILNPEKFVFGQDTVEFAGFAITPNHVRPCQKYLAAILNFPRPANVTDMRSWFGLINQVSYAFAAADRMLPFRESLKPGSQFTWTEELNQLFEESKKVIVNEIEHGVQIFDKSKPTCLATDWSKDGIGFWLFQKHCDCPAERPFCCKTGWKVTLVGSRFTHTAESRYAPIEGEALAVVDALDKARFFVLGCDNLIIAVDHKPLLKVFGDRCLEDISNIRLRNLKEKTLRYRFRMVHIPGIKHKAADALSRHPSGTTNPEAMPIPDDVADINANSPPPMLSNPVLAGIRTLEPDTYSITATIEKQLLSSAIKSTHSMAVTWDRVKTATASDTTMEKLLSTITAGFPEFRHELPPDLQEFFQFREHLYAIDGVILYKARIVIPSSLRSHILSILHSAHQGITSMTSRAEATVFWPGITPAIRAIRESCQHCNRMAPSHPNPPPTPITPPSYPFQLLCADYFHYQGVNYLVVIDRYSNWPIIERCKDGATGLIHCLRRIFVTFGIPDELATDGGPEFTATSTQDFLTSWGVHHRLSSVAYPHSNCRAEVGVKTVKRLITNNTGPNGTLDTDTLQIAILQYRNTPDPTTKLSPAECIFGRPIKDFIPIAPGRYQPHPTWKDTLMTREQALRNRHMRTTEWLSEHTRRLTPLKVGDQVRIQNQIGPHPKKWDKTGLVIEVRQFDQYAIRVDGSGRVTLRNRKFLRKFIPVQQRQPRHTITEDLRYLPTPQTKAPQPTLHTPPTEPPNIPSPTPPTPQSTSMPSTPNHITLEQTPRKPENPSTPKKLPLALRRLQDYNKKGLQEE</sequence>
<dbReference type="InterPro" id="IPR043128">
    <property type="entry name" value="Rev_trsase/Diguanyl_cyclase"/>
</dbReference>
<dbReference type="Pfam" id="PF17917">
    <property type="entry name" value="RT_RNaseH"/>
    <property type="match status" value="1"/>
</dbReference>
<dbReference type="GO" id="GO:0016787">
    <property type="term" value="F:hydrolase activity"/>
    <property type="evidence" value="ECO:0007669"/>
    <property type="project" value="UniProtKB-KW"/>
</dbReference>
<evidence type="ECO:0000256" key="1">
    <source>
        <dbReference type="ARBA" id="ARBA00022679"/>
    </source>
</evidence>
<name>A0A6S7JWT4_PARCT</name>
<dbReference type="InterPro" id="IPR001584">
    <property type="entry name" value="Integrase_cat-core"/>
</dbReference>
<keyword evidence="6" id="KW-0695">RNA-directed DNA polymerase</keyword>
<keyword evidence="2" id="KW-0548">Nucleotidyltransferase</keyword>
<evidence type="ECO:0000313" key="9">
    <source>
        <dbReference type="Proteomes" id="UP001152795"/>
    </source>
</evidence>
<dbReference type="GO" id="GO:0003964">
    <property type="term" value="F:RNA-directed DNA polymerase activity"/>
    <property type="evidence" value="ECO:0007669"/>
    <property type="project" value="UniProtKB-KW"/>
</dbReference>
<dbReference type="PANTHER" id="PTHR37984:SF7">
    <property type="entry name" value="INTEGRASE CATALYTIC DOMAIN-CONTAINING PROTEIN"/>
    <property type="match status" value="1"/>
</dbReference>
<dbReference type="FunFam" id="1.10.340.70:FF:000004">
    <property type="entry name" value="Retrovirus-related Pol polyprotein from transposon 297-like Protein"/>
    <property type="match status" value="1"/>
</dbReference>
<organism evidence="8 9">
    <name type="scientific">Paramuricea clavata</name>
    <name type="common">Red gorgonian</name>
    <name type="synonym">Violescent sea-whip</name>
    <dbReference type="NCBI Taxonomy" id="317549"/>
    <lineage>
        <taxon>Eukaryota</taxon>
        <taxon>Metazoa</taxon>
        <taxon>Cnidaria</taxon>
        <taxon>Anthozoa</taxon>
        <taxon>Octocorallia</taxon>
        <taxon>Malacalcyonacea</taxon>
        <taxon>Plexauridae</taxon>
        <taxon>Paramuricea</taxon>
    </lineage>
</organism>
<dbReference type="EMBL" id="CACRXK020021160">
    <property type="protein sequence ID" value="CAB4035558.1"/>
    <property type="molecule type" value="Genomic_DNA"/>
</dbReference>
<dbReference type="FunFam" id="3.30.420.10:FF:000493">
    <property type="match status" value="1"/>
</dbReference>
<feature type="non-terminal residue" evidence="8">
    <location>
        <position position="1"/>
    </location>
</feature>
<dbReference type="SUPFAM" id="SSF53098">
    <property type="entry name" value="Ribonuclease H-like"/>
    <property type="match status" value="1"/>
</dbReference>
<gene>
    <name evidence="8" type="ORF">PACLA_8A081239</name>
</gene>
<dbReference type="PROSITE" id="PS50994">
    <property type="entry name" value="INTEGRASE"/>
    <property type="match status" value="1"/>
</dbReference>
<dbReference type="GO" id="GO:0015074">
    <property type="term" value="P:DNA integration"/>
    <property type="evidence" value="ECO:0007669"/>
    <property type="project" value="InterPro"/>
</dbReference>
<dbReference type="Gene3D" id="3.30.70.270">
    <property type="match status" value="2"/>
</dbReference>
<reference evidence="8" key="1">
    <citation type="submission" date="2020-04" db="EMBL/GenBank/DDBJ databases">
        <authorList>
            <person name="Alioto T."/>
            <person name="Alioto T."/>
            <person name="Gomez Garrido J."/>
        </authorList>
    </citation>
    <scope>NUCLEOTIDE SEQUENCE</scope>
    <source>
        <strain evidence="8">A484AB</strain>
    </source>
</reference>
<dbReference type="Gene3D" id="3.10.10.10">
    <property type="entry name" value="HIV Type 1 Reverse Transcriptase, subunit A, domain 1"/>
    <property type="match status" value="1"/>
</dbReference>
<dbReference type="Gene3D" id="3.30.420.10">
    <property type="entry name" value="Ribonuclease H-like superfamily/Ribonuclease H"/>
    <property type="match status" value="1"/>
</dbReference>
<dbReference type="GO" id="GO:0003676">
    <property type="term" value="F:nucleic acid binding"/>
    <property type="evidence" value="ECO:0007669"/>
    <property type="project" value="InterPro"/>
</dbReference>
<keyword evidence="5" id="KW-0378">Hydrolase</keyword>
<dbReference type="InterPro" id="IPR041373">
    <property type="entry name" value="RT_RNaseH"/>
</dbReference>
<evidence type="ECO:0000256" key="3">
    <source>
        <dbReference type="ARBA" id="ARBA00022722"/>
    </source>
</evidence>
<dbReference type="SUPFAM" id="SSF56672">
    <property type="entry name" value="DNA/RNA polymerases"/>
    <property type="match status" value="1"/>
</dbReference>
<dbReference type="InterPro" id="IPR041588">
    <property type="entry name" value="Integrase_H2C2"/>
</dbReference>
<dbReference type="InterPro" id="IPR043502">
    <property type="entry name" value="DNA/RNA_pol_sf"/>
</dbReference>
<dbReference type="GO" id="GO:0004519">
    <property type="term" value="F:endonuclease activity"/>
    <property type="evidence" value="ECO:0007669"/>
    <property type="project" value="UniProtKB-KW"/>
</dbReference>
<dbReference type="Pfam" id="PF00665">
    <property type="entry name" value="rve"/>
    <property type="match status" value="1"/>
</dbReference>
<feature type="compositionally biased region" description="Basic and acidic residues" evidence="7">
    <location>
        <begin position="1031"/>
        <end position="1043"/>
    </location>
</feature>
<dbReference type="Gene3D" id="1.10.340.70">
    <property type="match status" value="1"/>
</dbReference>
<dbReference type="PANTHER" id="PTHR37984">
    <property type="entry name" value="PROTEIN CBG26694"/>
    <property type="match status" value="1"/>
</dbReference>
<evidence type="ECO:0000256" key="2">
    <source>
        <dbReference type="ARBA" id="ARBA00022695"/>
    </source>
</evidence>
<evidence type="ECO:0000256" key="5">
    <source>
        <dbReference type="ARBA" id="ARBA00022801"/>
    </source>
</evidence>
<feature type="compositionally biased region" description="Polar residues" evidence="7">
    <location>
        <begin position="967"/>
        <end position="977"/>
    </location>
</feature>
<dbReference type="InterPro" id="IPR012337">
    <property type="entry name" value="RNaseH-like_sf"/>
</dbReference>
<dbReference type="CDD" id="cd01647">
    <property type="entry name" value="RT_LTR"/>
    <property type="match status" value="1"/>
</dbReference>
<dbReference type="Pfam" id="PF00078">
    <property type="entry name" value="RVT_1"/>
    <property type="match status" value="1"/>
</dbReference>
<proteinExistence type="predicted"/>
<protein>
    <submittedName>
        <fullName evidence="8">Transposon Ty3-I Gag-Pol poly</fullName>
    </submittedName>
</protein>
<comment type="caution">
    <text evidence="8">The sequence shown here is derived from an EMBL/GenBank/DDBJ whole genome shotgun (WGS) entry which is preliminary data.</text>
</comment>
<evidence type="ECO:0000256" key="6">
    <source>
        <dbReference type="ARBA" id="ARBA00022918"/>
    </source>
</evidence>
<keyword evidence="4" id="KW-0255">Endonuclease</keyword>
<dbReference type="OrthoDB" id="10067429at2759"/>
<dbReference type="Proteomes" id="UP001152795">
    <property type="component" value="Unassembled WGS sequence"/>
</dbReference>
<keyword evidence="3" id="KW-0540">Nuclease</keyword>
<dbReference type="InterPro" id="IPR036397">
    <property type="entry name" value="RNaseH_sf"/>
</dbReference>
<dbReference type="Pfam" id="PF17921">
    <property type="entry name" value="Integrase_H2C2"/>
    <property type="match status" value="1"/>
</dbReference>
<dbReference type="InterPro" id="IPR000477">
    <property type="entry name" value="RT_dom"/>
</dbReference>
<feature type="region of interest" description="Disordered" evidence="7">
    <location>
        <begin position="952"/>
        <end position="1043"/>
    </location>
</feature>
<feature type="compositionally biased region" description="Pro residues" evidence="7">
    <location>
        <begin position="981"/>
        <end position="995"/>
    </location>
</feature>
<keyword evidence="1" id="KW-0808">Transferase</keyword>
<dbReference type="InterPro" id="IPR050951">
    <property type="entry name" value="Retrovirus_Pol_polyprotein"/>
</dbReference>
<keyword evidence="9" id="KW-1185">Reference proteome</keyword>
<evidence type="ECO:0000256" key="7">
    <source>
        <dbReference type="SAM" id="MobiDB-lite"/>
    </source>
</evidence>